<proteinExistence type="predicted"/>
<reference evidence="1 2" key="1">
    <citation type="submission" date="2024-01" db="EMBL/GenBank/DDBJ databases">
        <title>Genome assemblies of Stephania.</title>
        <authorList>
            <person name="Yang L."/>
        </authorList>
    </citation>
    <scope>NUCLEOTIDE SEQUENCE [LARGE SCALE GENOMIC DNA]</scope>
    <source>
        <strain evidence="1">YNDBR</strain>
        <tissue evidence="1">Leaf</tissue>
    </source>
</reference>
<comment type="caution">
    <text evidence="1">The sequence shown here is derived from an EMBL/GenBank/DDBJ whole genome shotgun (WGS) entry which is preliminary data.</text>
</comment>
<evidence type="ECO:0000313" key="1">
    <source>
        <dbReference type="EMBL" id="KAK9160030.1"/>
    </source>
</evidence>
<dbReference type="AlphaFoldDB" id="A0AAP0PYG5"/>
<protein>
    <submittedName>
        <fullName evidence="1">Uncharacterized protein</fullName>
    </submittedName>
</protein>
<accession>A0AAP0PYG5</accession>
<dbReference type="Proteomes" id="UP001420932">
    <property type="component" value="Unassembled WGS sequence"/>
</dbReference>
<keyword evidence="2" id="KW-1185">Reference proteome</keyword>
<dbReference type="EMBL" id="JBBNAF010000003">
    <property type="protein sequence ID" value="KAK9160030.1"/>
    <property type="molecule type" value="Genomic_DNA"/>
</dbReference>
<sequence>MPSLSLSPLTALVGRRPPLAAFALSPLSCPLSLVAHRSRGRRSPLFAFSLSPSLAHSLSPTTALCIMHGCVAHRSHHRPLLSRVHRPISGDDLSLSLTSLTAHRTFPLLPLSPMLPTSHSPTALSLSRNLSH</sequence>
<name>A0AAP0PYG5_9MAGN</name>
<gene>
    <name evidence="1" type="ORF">Syun_006371</name>
</gene>
<evidence type="ECO:0000313" key="2">
    <source>
        <dbReference type="Proteomes" id="UP001420932"/>
    </source>
</evidence>
<organism evidence="1 2">
    <name type="scientific">Stephania yunnanensis</name>
    <dbReference type="NCBI Taxonomy" id="152371"/>
    <lineage>
        <taxon>Eukaryota</taxon>
        <taxon>Viridiplantae</taxon>
        <taxon>Streptophyta</taxon>
        <taxon>Embryophyta</taxon>
        <taxon>Tracheophyta</taxon>
        <taxon>Spermatophyta</taxon>
        <taxon>Magnoliopsida</taxon>
        <taxon>Ranunculales</taxon>
        <taxon>Menispermaceae</taxon>
        <taxon>Menispermoideae</taxon>
        <taxon>Cissampelideae</taxon>
        <taxon>Stephania</taxon>
    </lineage>
</organism>